<dbReference type="Gene3D" id="1.10.20.10">
    <property type="entry name" value="Histone, subunit A"/>
    <property type="match status" value="1"/>
</dbReference>
<dbReference type="GO" id="GO:0030527">
    <property type="term" value="F:structural constituent of chromatin"/>
    <property type="evidence" value="ECO:0007669"/>
    <property type="project" value="InterPro"/>
</dbReference>
<comment type="subunit">
    <text evidence="10">The nucleosome is a histone octamer containing two molecules each of H2A, H2B, H3 and H4 assembled in one H3-H4 heterotetramer and two H2A-H2B heterodimers. The octamer wraps approximately 147 bp of DNA.</text>
</comment>
<accession>A0A8J2LVR1</accession>
<dbReference type="Pfam" id="PF00125">
    <property type="entry name" value="Histone"/>
    <property type="match status" value="1"/>
</dbReference>
<evidence type="ECO:0000256" key="4">
    <source>
        <dbReference type="ARBA" id="ARBA00010691"/>
    </source>
</evidence>
<keyword evidence="15" id="KW-1185">Reference proteome</keyword>
<evidence type="ECO:0000259" key="13">
    <source>
        <dbReference type="Pfam" id="PF16211"/>
    </source>
</evidence>
<sequence>MPKVTRKNKKSKLRVVRAGLDFPVGRVRRLLRNGNYADRIGASASVYFTAVLRYLTAEVLQLAGNEARNNKENRISARHIQSAIRNNDELNELLSNVTLSEGGVLPNTNSALLPNLLAERASNSDKIDSNANISSALPPMSPAKKASNTDKIDSNAT</sequence>
<keyword evidence="8 10" id="KW-0539">Nucleus</keyword>
<comment type="caution">
    <text evidence="14">The sequence shown here is derived from an EMBL/GenBank/DDBJ whole genome shotgun (WGS) entry which is preliminary data.</text>
</comment>
<feature type="compositionally biased region" description="Basic and acidic residues" evidence="11">
    <location>
        <begin position="147"/>
        <end position="157"/>
    </location>
</feature>
<dbReference type="Pfam" id="PF16211">
    <property type="entry name" value="Histone_H2A_C"/>
    <property type="match status" value="1"/>
</dbReference>
<evidence type="ECO:0000256" key="11">
    <source>
        <dbReference type="SAM" id="MobiDB-lite"/>
    </source>
</evidence>
<dbReference type="InterPro" id="IPR032458">
    <property type="entry name" value="Histone_H2A_CS"/>
</dbReference>
<feature type="region of interest" description="Disordered" evidence="11">
    <location>
        <begin position="128"/>
        <end position="157"/>
    </location>
</feature>
<dbReference type="InterPro" id="IPR032454">
    <property type="entry name" value="Histone_H2A_C"/>
</dbReference>
<evidence type="ECO:0000313" key="15">
    <source>
        <dbReference type="Proteomes" id="UP000746747"/>
    </source>
</evidence>
<reference evidence="14" key="1">
    <citation type="submission" date="2021-09" db="EMBL/GenBank/DDBJ databases">
        <authorList>
            <consortium name="Pathogen Informatics"/>
        </authorList>
    </citation>
    <scope>NUCLEOTIDE SEQUENCE</scope>
</reference>
<dbReference type="OrthoDB" id="5918422at2759"/>
<dbReference type="AlphaFoldDB" id="A0A8J2LVR1"/>
<dbReference type="GO" id="GO:0000786">
    <property type="term" value="C:nucleosome"/>
    <property type="evidence" value="ECO:0007669"/>
    <property type="project" value="UniProtKB-KW"/>
</dbReference>
<dbReference type="FunFam" id="1.10.20.10:FF:000103">
    <property type="entry name" value="Histone H2A type 1"/>
    <property type="match status" value="1"/>
</dbReference>
<dbReference type="CDD" id="cd00074">
    <property type="entry name" value="HFD_H2A"/>
    <property type="match status" value="1"/>
</dbReference>
<dbReference type="SUPFAM" id="SSF47113">
    <property type="entry name" value="Histone-fold"/>
    <property type="match status" value="1"/>
</dbReference>
<gene>
    <name evidence="14" type="ORF">CJOHNSTONI_LOCUS1250</name>
</gene>
<keyword evidence="7 10" id="KW-0238">DNA-binding</keyword>
<comment type="function">
    <text evidence="1">Core component of nucleosome. Nucleosomes wrap and compact DNA into chromatin, limiting DNA accessibility to the cellular machineries which require DNA as a template. Histones thereby play a central role in transcription regulation, DNA repair, DNA replication and chromosomal stability. DNA accessibility is regulated via a complex set of post-translational modifications of histones, also called histone code, and nucleosome remodeling.</text>
</comment>
<dbReference type="PROSITE" id="PS00046">
    <property type="entry name" value="HISTONE_H2A"/>
    <property type="match status" value="1"/>
</dbReference>
<keyword evidence="5 10" id="KW-0158">Chromosome</keyword>
<dbReference type="InterPro" id="IPR007125">
    <property type="entry name" value="H2A/H2B/H3"/>
</dbReference>
<organism evidence="14 15">
    <name type="scientific">Cercopithifilaria johnstoni</name>
    <dbReference type="NCBI Taxonomy" id="2874296"/>
    <lineage>
        <taxon>Eukaryota</taxon>
        <taxon>Metazoa</taxon>
        <taxon>Ecdysozoa</taxon>
        <taxon>Nematoda</taxon>
        <taxon>Chromadorea</taxon>
        <taxon>Rhabditida</taxon>
        <taxon>Spirurina</taxon>
        <taxon>Spiruromorpha</taxon>
        <taxon>Filarioidea</taxon>
        <taxon>Onchocercidae</taxon>
        <taxon>Cercopithifilaria</taxon>
    </lineage>
</organism>
<proteinExistence type="inferred from homology"/>
<evidence type="ECO:0000256" key="7">
    <source>
        <dbReference type="ARBA" id="ARBA00023125"/>
    </source>
</evidence>
<evidence type="ECO:0000256" key="5">
    <source>
        <dbReference type="ARBA" id="ARBA00022454"/>
    </source>
</evidence>
<evidence type="ECO:0000256" key="1">
    <source>
        <dbReference type="ARBA" id="ARBA00002001"/>
    </source>
</evidence>
<feature type="domain" description="Core Histone H2A/H2B/H3" evidence="12">
    <location>
        <begin position="6"/>
        <end position="85"/>
    </location>
</feature>
<name>A0A8J2LVR1_9BILA</name>
<evidence type="ECO:0000256" key="6">
    <source>
        <dbReference type="ARBA" id="ARBA00022499"/>
    </source>
</evidence>
<dbReference type="GO" id="GO:0003677">
    <property type="term" value="F:DNA binding"/>
    <property type="evidence" value="ECO:0007669"/>
    <property type="project" value="UniProtKB-KW"/>
</dbReference>
<dbReference type="InterPro" id="IPR002119">
    <property type="entry name" value="Histone_H2A"/>
</dbReference>
<evidence type="ECO:0000313" key="14">
    <source>
        <dbReference type="EMBL" id="CAG9530799.1"/>
    </source>
</evidence>
<dbReference type="GO" id="GO:0005634">
    <property type="term" value="C:nucleus"/>
    <property type="evidence" value="ECO:0007669"/>
    <property type="project" value="UniProtKB-SubCell"/>
</dbReference>
<keyword evidence="6" id="KW-1017">Isopeptide bond</keyword>
<dbReference type="InterPro" id="IPR009072">
    <property type="entry name" value="Histone-fold"/>
</dbReference>
<dbReference type="Proteomes" id="UP000746747">
    <property type="component" value="Unassembled WGS sequence"/>
</dbReference>
<evidence type="ECO:0000256" key="9">
    <source>
        <dbReference type="ARBA" id="ARBA00023269"/>
    </source>
</evidence>
<comment type="similarity">
    <text evidence="4 10">Belongs to the histone H2A family.</text>
</comment>
<protein>
    <recommendedName>
        <fullName evidence="10">Histone H2A</fullName>
    </recommendedName>
</protein>
<dbReference type="PANTHER" id="PTHR23430">
    <property type="entry name" value="HISTONE H2A"/>
    <property type="match status" value="1"/>
</dbReference>
<dbReference type="GO" id="GO:0046982">
    <property type="term" value="F:protein heterodimerization activity"/>
    <property type="evidence" value="ECO:0007669"/>
    <property type="project" value="InterPro"/>
</dbReference>
<keyword evidence="9 10" id="KW-0544">Nucleosome core</keyword>
<feature type="domain" description="Histone H2A C-terminal" evidence="13">
    <location>
        <begin position="88"/>
        <end position="115"/>
    </location>
</feature>
<dbReference type="EMBL" id="CAKAEH010000372">
    <property type="protein sequence ID" value="CAG9530799.1"/>
    <property type="molecule type" value="Genomic_DNA"/>
</dbReference>
<evidence type="ECO:0000256" key="3">
    <source>
        <dbReference type="ARBA" id="ARBA00004286"/>
    </source>
</evidence>
<evidence type="ECO:0000256" key="2">
    <source>
        <dbReference type="ARBA" id="ARBA00004123"/>
    </source>
</evidence>
<evidence type="ECO:0000259" key="12">
    <source>
        <dbReference type="Pfam" id="PF00125"/>
    </source>
</evidence>
<evidence type="ECO:0000256" key="8">
    <source>
        <dbReference type="ARBA" id="ARBA00023242"/>
    </source>
</evidence>
<dbReference type="SMART" id="SM00414">
    <property type="entry name" value="H2A"/>
    <property type="match status" value="1"/>
</dbReference>
<comment type="subcellular location">
    <subcellularLocation>
        <location evidence="3">Chromosome</location>
    </subcellularLocation>
    <subcellularLocation>
        <location evidence="2 10">Nucleus</location>
    </subcellularLocation>
</comment>
<dbReference type="PRINTS" id="PR00620">
    <property type="entry name" value="HISTONEH2A"/>
</dbReference>
<evidence type="ECO:0000256" key="10">
    <source>
        <dbReference type="RuleBase" id="RU003767"/>
    </source>
</evidence>